<feature type="domain" description="FHA" evidence="2">
    <location>
        <begin position="263"/>
        <end position="315"/>
    </location>
</feature>
<dbReference type="InterPro" id="IPR041591">
    <property type="entry name" value="OCRE"/>
</dbReference>
<dbReference type="PROSITE" id="PS50174">
    <property type="entry name" value="G_PATCH"/>
    <property type="match status" value="1"/>
</dbReference>
<feature type="domain" description="G-patch" evidence="3">
    <location>
        <begin position="434"/>
        <end position="480"/>
    </location>
</feature>
<comment type="caution">
    <text evidence="4">The sequence shown here is derived from an EMBL/GenBank/DDBJ whole genome shotgun (WGS) entry which is preliminary data.</text>
</comment>
<evidence type="ECO:0008006" key="6">
    <source>
        <dbReference type="Google" id="ProtNLM"/>
    </source>
</evidence>
<dbReference type="AlphaFoldDB" id="A0AAV7HTT5"/>
<dbReference type="Pfam" id="PF17780">
    <property type="entry name" value="OCRE"/>
    <property type="match status" value="1"/>
</dbReference>
<reference evidence="4 5" key="1">
    <citation type="journal article" date="2021" name="J. Hered.">
        <title>A chromosome-level genome assembly of the parasitoid wasp, Cotesia glomerata (Hymenoptera: Braconidae).</title>
        <authorList>
            <person name="Pinto B.J."/>
            <person name="Weis J.J."/>
            <person name="Gamble T."/>
            <person name="Ode P.J."/>
            <person name="Paul R."/>
            <person name="Zaspel J.M."/>
        </authorList>
    </citation>
    <scope>NUCLEOTIDE SEQUENCE [LARGE SCALE GENOMIC DNA]</scope>
    <source>
        <strain evidence="4">CgM1</strain>
    </source>
</reference>
<dbReference type="SMART" id="SM00240">
    <property type="entry name" value="FHA"/>
    <property type="match status" value="1"/>
</dbReference>
<dbReference type="InterPro" id="IPR053027">
    <property type="entry name" value="AGGF1"/>
</dbReference>
<dbReference type="PANTHER" id="PTHR23106:SF24">
    <property type="entry name" value="ANGIOGENIC FACTOR WITH G PATCH AND FHA DOMAINS 1"/>
    <property type="match status" value="1"/>
</dbReference>
<dbReference type="EMBL" id="JAHXZJ010002982">
    <property type="protein sequence ID" value="KAH0534519.1"/>
    <property type="molecule type" value="Genomic_DNA"/>
</dbReference>
<sequence length="506" mass="57238">MNSNECEEYSENEDDNKLNIKINISEDFDELLKDFPEVLEFITKLKKYIKYQDKKITKLHNKLMNQKKGRKFGREFLDKEVQTDFGDKLPGEGAAEWSESNISEQVKQVAESTLQQSGFVYEETSGLYYDYNTGYYYDATKGLYYDGNSGIYYYYDNETKSYKYHSQLSTAEVPDTKKKEKRKKNKKHKDVAKKSRDTPMDEVVEEGECSASEASSSTESSSESTDNDDIAKNYPPCMRIIVKETNLQQVKLGSLFIITFTGGSLGREGTDHSVLIPDINISKHHARFQYDASKNQYELIDLGSRNGTYVNGKRVSVAKQESEPVEIAHGSIVQVASTKLLCHVHNGNETCGHCEPGLIQQPVDESGNLRKINSHKSELKRLKNKFGVDKDNTDKASQVARGYQDRAQARRENVGSSNQYAKTQQSSVDTSIAKDNKGFKLLSKMGWSEGQSLGKDGDGRTEPVQMVNNNAKKGLGNTDLPSIEMDASVEKKQAIWRKTRQRYDQT</sequence>
<evidence type="ECO:0000256" key="1">
    <source>
        <dbReference type="SAM" id="MobiDB-lite"/>
    </source>
</evidence>
<feature type="region of interest" description="Disordered" evidence="1">
    <location>
        <begin position="410"/>
        <end position="429"/>
    </location>
</feature>
<evidence type="ECO:0000259" key="3">
    <source>
        <dbReference type="PROSITE" id="PS50174"/>
    </source>
</evidence>
<dbReference type="InterPro" id="IPR000253">
    <property type="entry name" value="FHA_dom"/>
</dbReference>
<dbReference type="SMART" id="SM00443">
    <property type="entry name" value="G_patch"/>
    <property type="match status" value="1"/>
</dbReference>
<accession>A0AAV7HTT5</accession>
<dbReference type="Gene3D" id="2.60.200.20">
    <property type="match status" value="1"/>
</dbReference>
<feature type="compositionally biased region" description="Low complexity" evidence="1">
    <location>
        <begin position="209"/>
        <end position="224"/>
    </location>
</feature>
<dbReference type="Pfam" id="PF01585">
    <property type="entry name" value="G-patch"/>
    <property type="match status" value="1"/>
</dbReference>
<dbReference type="SUPFAM" id="SSF49879">
    <property type="entry name" value="SMAD/FHA domain"/>
    <property type="match status" value="1"/>
</dbReference>
<keyword evidence="5" id="KW-1185">Reference proteome</keyword>
<protein>
    <recommendedName>
        <fullName evidence="6">Angiogenic factor with G patch and FHA domains 1</fullName>
    </recommendedName>
</protein>
<dbReference type="PANTHER" id="PTHR23106">
    <property type="entry name" value="ANGIOGENIC FACTOR WITH G PATCH AND FHA DOMAINS 1"/>
    <property type="match status" value="1"/>
</dbReference>
<dbReference type="Pfam" id="PF00498">
    <property type="entry name" value="FHA"/>
    <property type="match status" value="1"/>
</dbReference>
<feature type="region of interest" description="Disordered" evidence="1">
    <location>
        <begin position="448"/>
        <end position="486"/>
    </location>
</feature>
<feature type="region of interest" description="Disordered" evidence="1">
    <location>
        <begin position="167"/>
        <end position="231"/>
    </location>
</feature>
<feature type="compositionally biased region" description="Basic residues" evidence="1">
    <location>
        <begin position="179"/>
        <end position="191"/>
    </location>
</feature>
<evidence type="ECO:0000313" key="5">
    <source>
        <dbReference type="Proteomes" id="UP000826195"/>
    </source>
</evidence>
<evidence type="ECO:0000313" key="4">
    <source>
        <dbReference type="EMBL" id="KAH0534519.1"/>
    </source>
</evidence>
<dbReference type="Proteomes" id="UP000826195">
    <property type="component" value="Unassembled WGS sequence"/>
</dbReference>
<dbReference type="GO" id="GO:0003676">
    <property type="term" value="F:nucleic acid binding"/>
    <property type="evidence" value="ECO:0007669"/>
    <property type="project" value="InterPro"/>
</dbReference>
<proteinExistence type="predicted"/>
<feature type="compositionally biased region" description="Polar residues" evidence="1">
    <location>
        <begin position="414"/>
        <end position="429"/>
    </location>
</feature>
<dbReference type="PROSITE" id="PS50006">
    <property type="entry name" value="FHA_DOMAIN"/>
    <property type="match status" value="1"/>
</dbReference>
<evidence type="ECO:0000259" key="2">
    <source>
        <dbReference type="PROSITE" id="PS50006"/>
    </source>
</evidence>
<dbReference type="InterPro" id="IPR008984">
    <property type="entry name" value="SMAD_FHA_dom_sf"/>
</dbReference>
<dbReference type="InterPro" id="IPR000467">
    <property type="entry name" value="G_patch_dom"/>
</dbReference>
<name>A0AAV7HTT5_COTGL</name>
<dbReference type="CDD" id="cd22686">
    <property type="entry name" value="FHA_AGGF1"/>
    <property type="match status" value="1"/>
</dbReference>
<gene>
    <name evidence="4" type="ORF">KQX54_004738</name>
</gene>
<organism evidence="4 5">
    <name type="scientific">Cotesia glomerata</name>
    <name type="common">Lepidopteran parasitic wasp</name>
    <name type="synonym">Apanteles glomeratus</name>
    <dbReference type="NCBI Taxonomy" id="32391"/>
    <lineage>
        <taxon>Eukaryota</taxon>
        <taxon>Metazoa</taxon>
        <taxon>Ecdysozoa</taxon>
        <taxon>Arthropoda</taxon>
        <taxon>Hexapoda</taxon>
        <taxon>Insecta</taxon>
        <taxon>Pterygota</taxon>
        <taxon>Neoptera</taxon>
        <taxon>Endopterygota</taxon>
        <taxon>Hymenoptera</taxon>
        <taxon>Apocrita</taxon>
        <taxon>Ichneumonoidea</taxon>
        <taxon>Braconidae</taxon>
        <taxon>Microgastrinae</taxon>
        <taxon>Cotesia</taxon>
    </lineage>
</organism>